<protein>
    <submittedName>
        <fullName evidence="2">Uncharacterized protein</fullName>
    </submittedName>
</protein>
<name>A0A9P9EDI4_9PLEO</name>
<dbReference type="OrthoDB" id="10419831at2759"/>
<evidence type="ECO:0000313" key="2">
    <source>
        <dbReference type="EMBL" id="KAH7135141.1"/>
    </source>
</evidence>
<keyword evidence="3" id="KW-1185">Reference proteome</keyword>
<dbReference type="AlphaFoldDB" id="A0A9P9EDI4"/>
<proteinExistence type="predicted"/>
<evidence type="ECO:0000256" key="1">
    <source>
        <dbReference type="SAM" id="MobiDB-lite"/>
    </source>
</evidence>
<sequence>MFITIAATCQALALPASTSSDIITIRGQAITPRSPSPDTLSKRQGPATLVRFAKTWFKIGKDLFKNYKKVAQENDKEGAGFHRDFGDLVDTQLPDPPKPVDSLDELLPGGAV</sequence>
<organism evidence="2 3">
    <name type="scientific">Dendryphion nanum</name>
    <dbReference type="NCBI Taxonomy" id="256645"/>
    <lineage>
        <taxon>Eukaryota</taxon>
        <taxon>Fungi</taxon>
        <taxon>Dikarya</taxon>
        <taxon>Ascomycota</taxon>
        <taxon>Pezizomycotina</taxon>
        <taxon>Dothideomycetes</taxon>
        <taxon>Pleosporomycetidae</taxon>
        <taxon>Pleosporales</taxon>
        <taxon>Torulaceae</taxon>
        <taxon>Dendryphion</taxon>
    </lineage>
</organism>
<evidence type="ECO:0000313" key="3">
    <source>
        <dbReference type="Proteomes" id="UP000700596"/>
    </source>
</evidence>
<dbReference type="Proteomes" id="UP000700596">
    <property type="component" value="Unassembled WGS sequence"/>
</dbReference>
<accession>A0A9P9EDI4</accession>
<dbReference type="EMBL" id="JAGMWT010000002">
    <property type="protein sequence ID" value="KAH7135141.1"/>
    <property type="molecule type" value="Genomic_DNA"/>
</dbReference>
<gene>
    <name evidence="2" type="ORF">B0J11DRAFT_611145</name>
</gene>
<feature type="region of interest" description="Disordered" evidence="1">
    <location>
        <begin position="78"/>
        <end position="112"/>
    </location>
</feature>
<comment type="caution">
    <text evidence="2">The sequence shown here is derived from an EMBL/GenBank/DDBJ whole genome shotgun (WGS) entry which is preliminary data.</text>
</comment>
<reference evidence="2" key="1">
    <citation type="journal article" date="2021" name="Nat. Commun.">
        <title>Genetic determinants of endophytism in the Arabidopsis root mycobiome.</title>
        <authorList>
            <person name="Mesny F."/>
            <person name="Miyauchi S."/>
            <person name="Thiergart T."/>
            <person name="Pickel B."/>
            <person name="Atanasova L."/>
            <person name="Karlsson M."/>
            <person name="Huettel B."/>
            <person name="Barry K.W."/>
            <person name="Haridas S."/>
            <person name="Chen C."/>
            <person name="Bauer D."/>
            <person name="Andreopoulos W."/>
            <person name="Pangilinan J."/>
            <person name="LaButti K."/>
            <person name="Riley R."/>
            <person name="Lipzen A."/>
            <person name="Clum A."/>
            <person name="Drula E."/>
            <person name="Henrissat B."/>
            <person name="Kohler A."/>
            <person name="Grigoriev I.V."/>
            <person name="Martin F.M."/>
            <person name="Hacquard S."/>
        </authorList>
    </citation>
    <scope>NUCLEOTIDE SEQUENCE</scope>
    <source>
        <strain evidence="2">MPI-CAGE-CH-0243</strain>
    </source>
</reference>